<gene>
    <name evidence="2" type="ORF">CDAR_397601</name>
</gene>
<proteinExistence type="predicted"/>
<reference evidence="2 3" key="1">
    <citation type="submission" date="2021-06" db="EMBL/GenBank/DDBJ databases">
        <title>Caerostris darwini draft genome.</title>
        <authorList>
            <person name="Kono N."/>
            <person name="Arakawa K."/>
        </authorList>
    </citation>
    <scope>NUCLEOTIDE SEQUENCE [LARGE SCALE GENOMIC DNA]</scope>
</reference>
<evidence type="ECO:0000313" key="3">
    <source>
        <dbReference type="Proteomes" id="UP001054837"/>
    </source>
</evidence>
<keyword evidence="3" id="KW-1185">Reference proteome</keyword>
<dbReference type="Proteomes" id="UP001054837">
    <property type="component" value="Unassembled WGS sequence"/>
</dbReference>
<comment type="caution">
    <text evidence="2">The sequence shown here is derived from an EMBL/GenBank/DDBJ whole genome shotgun (WGS) entry which is preliminary data.</text>
</comment>
<organism evidence="2 3">
    <name type="scientific">Caerostris darwini</name>
    <dbReference type="NCBI Taxonomy" id="1538125"/>
    <lineage>
        <taxon>Eukaryota</taxon>
        <taxon>Metazoa</taxon>
        <taxon>Ecdysozoa</taxon>
        <taxon>Arthropoda</taxon>
        <taxon>Chelicerata</taxon>
        <taxon>Arachnida</taxon>
        <taxon>Araneae</taxon>
        <taxon>Araneomorphae</taxon>
        <taxon>Entelegynae</taxon>
        <taxon>Araneoidea</taxon>
        <taxon>Araneidae</taxon>
        <taxon>Caerostris</taxon>
    </lineage>
</organism>
<name>A0AAV4T914_9ARAC</name>
<protein>
    <submittedName>
        <fullName evidence="2">Uncharacterized protein</fullName>
    </submittedName>
</protein>
<accession>A0AAV4T914</accession>
<dbReference type="EMBL" id="BPLQ01009110">
    <property type="protein sequence ID" value="GIY41776.1"/>
    <property type="molecule type" value="Genomic_DNA"/>
</dbReference>
<evidence type="ECO:0000256" key="1">
    <source>
        <dbReference type="SAM" id="MobiDB-lite"/>
    </source>
</evidence>
<sequence>MPSPSSNPPTHEVPLLIEGVWGIRSGSVQDRWSLKVLLRDWVSQDNRGAEKRLDVALNSKIRWTFVCSGEGGEGDPNHLMTSSQRAENDIPTCSRITSE</sequence>
<evidence type="ECO:0000313" key="2">
    <source>
        <dbReference type="EMBL" id="GIY41776.1"/>
    </source>
</evidence>
<feature type="region of interest" description="Disordered" evidence="1">
    <location>
        <begin position="72"/>
        <end position="99"/>
    </location>
</feature>
<dbReference type="AlphaFoldDB" id="A0AAV4T914"/>